<protein>
    <recommendedName>
        <fullName evidence="2">Anaphase-promoting complex subunit 5</fullName>
    </recommendedName>
</protein>
<evidence type="ECO:0000313" key="8">
    <source>
        <dbReference type="EMBL" id="CCA38271.1"/>
    </source>
</evidence>
<dbReference type="PANTHER" id="PTHR12830:SF9">
    <property type="entry name" value="ANAPHASE-PROMOTING COMPLEX SUBUNIT 5"/>
    <property type="match status" value="1"/>
</dbReference>
<keyword evidence="6" id="KW-0131">Cell cycle</keyword>
<organism evidence="8 9">
    <name type="scientific">Komagataella phaffii (strain ATCC 76273 / CBS 7435 / CECT 11047 / NRRL Y-11430 / Wegner 21-1)</name>
    <name type="common">Yeast</name>
    <name type="synonym">Pichia pastoris</name>
    <dbReference type="NCBI Taxonomy" id="981350"/>
    <lineage>
        <taxon>Eukaryota</taxon>
        <taxon>Fungi</taxon>
        <taxon>Dikarya</taxon>
        <taxon>Ascomycota</taxon>
        <taxon>Saccharomycotina</taxon>
        <taxon>Pichiomycetes</taxon>
        <taxon>Pichiales</taxon>
        <taxon>Pichiaceae</taxon>
        <taxon>Komagataella</taxon>
    </lineage>
</organism>
<name>F2QS93_KOMPC</name>
<keyword evidence="3" id="KW-0132">Cell division</keyword>
<keyword evidence="5" id="KW-0833">Ubl conjugation pathway</keyword>
<dbReference type="InterPro" id="IPR026000">
    <property type="entry name" value="Apc5_dom"/>
</dbReference>
<evidence type="ECO:0000256" key="3">
    <source>
        <dbReference type="ARBA" id="ARBA00022618"/>
    </source>
</evidence>
<feature type="domain" description="Anaphase-promoting complex subunit 5" evidence="7">
    <location>
        <begin position="248"/>
        <end position="337"/>
    </location>
</feature>
<dbReference type="EMBL" id="FR839629">
    <property type="protein sequence ID" value="CCA38271.1"/>
    <property type="molecule type" value="Genomic_DNA"/>
</dbReference>
<dbReference type="Pfam" id="PF12862">
    <property type="entry name" value="ANAPC5"/>
    <property type="match status" value="1"/>
</dbReference>
<evidence type="ECO:0000256" key="5">
    <source>
        <dbReference type="ARBA" id="ARBA00022786"/>
    </source>
</evidence>
<evidence type="ECO:0000256" key="4">
    <source>
        <dbReference type="ARBA" id="ARBA00022776"/>
    </source>
</evidence>
<gene>
    <name evidence="8" type="primary">APC5</name>
    <name evidence="8" type="ordered locus">PP7435_Chr2-0584</name>
</gene>
<dbReference type="GO" id="GO:0005680">
    <property type="term" value="C:anaphase-promoting complex"/>
    <property type="evidence" value="ECO:0007669"/>
    <property type="project" value="InterPro"/>
</dbReference>
<dbReference type="GO" id="GO:0051301">
    <property type="term" value="P:cell division"/>
    <property type="evidence" value="ECO:0007669"/>
    <property type="project" value="UniProtKB-KW"/>
</dbReference>
<dbReference type="GO" id="GO:0045842">
    <property type="term" value="P:positive regulation of mitotic metaphase/anaphase transition"/>
    <property type="evidence" value="ECO:0007669"/>
    <property type="project" value="TreeGrafter"/>
</dbReference>
<dbReference type="AlphaFoldDB" id="F2QS93"/>
<evidence type="ECO:0000256" key="2">
    <source>
        <dbReference type="ARBA" id="ARBA00016066"/>
    </source>
</evidence>
<dbReference type="InterPro" id="IPR037679">
    <property type="entry name" value="Apc5"/>
</dbReference>
<reference key="2">
    <citation type="submission" date="2011-04" db="EMBL/GenBank/DDBJ databases">
        <title>High-quality genome sequence of Pichia pastoris CBS 7435.</title>
        <authorList>
            <person name="Kueberl A."/>
            <person name="Schneider J."/>
            <person name="Thallinger G.G."/>
            <person name="Anderl I."/>
            <person name="Wibberg D."/>
            <person name="Hajek T."/>
            <person name="Jaenicke S."/>
            <person name="Brinkrolf K."/>
            <person name="Goesmann A."/>
            <person name="Szczepanowski R."/>
            <person name="Puehler A."/>
            <person name="Schwab H."/>
            <person name="Glieder A."/>
            <person name="Pichler H."/>
        </authorList>
    </citation>
    <scope>NUCLEOTIDE SEQUENCE</scope>
    <source>
        <strain>CBS 7435</strain>
    </source>
</reference>
<keyword evidence="9" id="KW-1185">Reference proteome</keyword>
<dbReference type="PANTHER" id="PTHR12830">
    <property type="entry name" value="ANAPHASE-PROMOTING COMPLEX SUBUNIT 5"/>
    <property type="match status" value="1"/>
</dbReference>
<dbReference type="GO" id="GO:0031145">
    <property type="term" value="P:anaphase-promoting complex-dependent catabolic process"/>
    <property type="evidence" value="ECO:0007669"/>
    <property type="project" value="TreeGrafter"/>
</dbReference>
<accession>F2QS93</accession>
<reference evidence="8 9" key="3">
    <citation type="journal article" date="2016" name="FEMS Yeast Res.">
        <title>Curation of the genome annotation of Pichia pastoris (Komagataella phaffii) CBS7435 from gene level to protein function.</title>
        <authorList>
            <person name="Valli M."/>
            <person name="Tatto N.E."/>
            <person name="Peymann A."/>
            <person name="Gruber C."/>
            <person name="Landes N."/>
            <person name="Ekker H."/>
            <person name="Thallinger G.G."/>
            <person name="Mattanovich D."/>
            <person name="Gasser B."/>
            <person name="Graf A.B."/>
        </authorList>
    </citation>
    <scope>GENOME REANNOTATION</scope>
    <source>
        <strain evidence="8 9">ATCC 76273 / CBS 7435 / CECT 11047 / NRRL Y-11430 / Wegner 21-1</strain>
    </source>
</reference>
<evidence type="ECO:0000259" key="7">
    <source>
        <dbReference type="Pfam" id="PF12862"/>
    </source>
</evidence>
<sequence>MVEQNESVSKVLLLPALSTSKISVLCLISLFCSKKLPKPSIPPLLSIIVHVVDTSDTAHDDSRLSILPTLDGLLDDIGEAITRHYQLNPNLDLVLCAKDIKTVTTLLLDLLAGKFVHNLIVSFEYLDFSQVSDFWASFQEYKLDSKQKWRNKAKLKAEDNADLVFQEKLVELTGFSLDGFMTMTSFAEEGKQKRSSERTLVISQLDISNLLDRQIHLLEAYGTPTPSSLRKVLNLMAQLENGTLPSMYYVQYLEHLKGNEYQGAFDSLHRYFDYMMSNKQQAFYHYALLSLATLHASFGSDKEALRAINEAILVARENKDLNCLNYLLTWLLNFLKDKPDLFDKDVTSNSKDQILHFLKLKTKENKNHSLHSISYQFQALKTILEGGPLQSILEDITRASYILMNLDFKGEDLTTFVRNCQLQLSYWMRVGVIPLAEVYISIALDACNAKHNVFDELSILMRKACLLFFKGEVEEAFKILSSKQHQVSQDSSVFRTWNLRTMVLKLNLWLNKSRLRCSGILLSTMLAHLDTVNDTELKYEVLYYDALHQHLLGNNTEAISKVSSLLQELTKTNSHFNNYWFIKYKLLYADIFVKATNSSSRCMSILLNAIQLAHSSSLIPLVVEGSLILVNLLIRLDPKENYDDALILLHQLKPICLRLEIAELTANVGFLLSQTLFIKLKTQDARLQDTKEELNEILNELETGIIYYRKINKLQMLLKCFELEKELSIETGHADLLAHATDSIQKIKHRLREENQYGFV</sequence>
<reference evidence="8 9" key="1">
    <citation type="journal article" date="2011" name="J. Biotechnol.">
        <title>High-quality genome sequence of Pichia pastoris CBS7435.</title>
        <authorList>
            <person name="Kuberl A."/>
            <person name="Schneider J."/>
            <person name="Thallinger G.G."/>
            <person name="Anderl I."/>
            <person name="Wibberg D."/>
            <person name="Hajek T."/>
            <person name="Jaenicke S."/>
            <person name="Brinkrolf K."/>
            <person name="Goesmann A."/>
            <person name="Szczepanowski R."/>
            <person name="Puhler A."/>
            <person name="Schwab H."/>
            <person name="Glieder A."/>
            <person name="Pichler H."/>
        </authorList>
    </citation>
    <scope>NUCLEOTIDE SEQUENCE [LARGE SCALE GENOMIC DNA]</scope>
    <source>
        <strain evidence="9">ATCC 76273 / CBS 7435 / CECT 11047 / NRRL Y-11430 / Wegner 21-1</strain>
    </source>
</reference>
<dbReference type="HOGENOM" id="CLU_020870_0_0_1"/>
<dbReference type="GO" id="GO:0070979">
    <property type="term" value="P:protein K11-linked ubiquitination"/>
    <property type="evidence" value="ECO:0007669"/>
    <property type="project" value="TreeGrafter"/>
</dbReference>
<proteinExistence type="inferred from homology"/>
<evidence type="ECO:0000313" key="9">
    <source>
        <dbReference type="Proteomes" id="UP000006853"/>
    </source>
</evidence>
<evidence type="ECO:0000256" key="1">
    <source>
        <dbReference type="ARBA" id="ARBA00007450"/>
    </source>
</evidence>
<comment type="similarity">
    <text evidence="1">Belongs to the APC5 family.</text>
</comment>
<dbReference type="Proteomes" id="UP000006853">
    <property type="component" value="Chromosome 2"/>
</dbReference>
<keyword evidence="4" id="KW-0498">Mitosis</keyword>
<evidence type="ECO:0000256" key="6">
    <source>
        <dbReference type="ARBA" id="ARBA00023306"/>
    </source>
</evidence>